<dbReference type="GO" id="GO:0022857">
    <property type="term" value="F:transmembrane transporter activity"/>
    <property type="evidence" value="ECO:0007669"/>
    <property type="project" value="InterPro"/>
</dbReference>
<protein>
    <submittedName>
        <fullName evidence="6">Heme ABC exporter ATP-binding protein CcmA</fullName>
    </submittedName>
</protein>
<dbReference type="OrthoDB" id="9809450at2"/>
<dbReference type="GO" id="GO:0017004">
    <property type="term" value="P:cytochrome complex assembly"/>
    <property type="evidence" value="ECO:0007669"/>
    <property type="project" value="UniProtKB-KW"/>
</dbReference>
<organism evidence="6 7">
    <name type="scientific">Corallococcus exercitus</name>
    <dbReference type="NCBI Taxonomy" id="2316736"/>
    <lineage>
        <taxon>Bacteria</taxon>
        <taxon>Pseudomonadati</taxon>
        <taxon>Myxococcota</taxon>
        <taxon>Myxococcia</taxon>
        <taxon>Myxococcales</taxon>
        <taxon>Cystobacterineae</taxon>
        <taxon>Myxococcaceae</taxon>
        <taxon>Corallococcus</taxon>
    </lineage>
</organism>
<dbReference type="InterPro" id="IPR051782">
    <property type="entry name" value="ABC_Transporter_VariousFunc"/>
</dbReference>
<dbReference type="SUPFAM" id="SSF52540">
    <property type="entry name" value="P-loop containing nucleoside triphosphate hydrolases"/>
    <property type="match status" value="1"/>
</dbReference>
<dbReference type="InterPro" id="IPR005895">
    <property type="entry name" value="ABC_transptr_haem_export_CcmA"/>
</dbReference>
<dbReference type="PANTHER" id="PTHR42939:SF1">
    <property type="entry name" value="ABC TRANSPORTER ATP-BINDING PROTEIN ALBC-RELATED"/>
    <property type="match status" value="1"/>
</dbReference>
<dbReference type="PANTHER" id="PTHR42939">
    <property type="entry name" value="ABC TRANSPORTER ATP-BINDING PROTEIN ALBC-RELATED"/>
    <property type="match status" value="1"/>
</dbReference>
<reference evidence="6 7" key="1">
    <citation type="submission" date="2020-05" db="EMBL/GenBank/DDBJ databases">
        <authorList>
            <person name="Whitworth D."/>
        </authorList>
    </citation>
    <scope>NUCLEOTIDE SEQUENCE [LARGE SCALE GENOMIC DNA]</scope>
    <source>
        <strain evidence="6 7">AB043B</strain>
    </source>
</reference>
<dbReference type="GO" id="GO:0016887">
    <property type="term" value="F:ATP hydrolysis activity"/>
    <property type="evidence" value="ECO:0007669"/>
    <property type="project" value="InterPro"/>
</dbReference>
<dbReference type="Proteomes" id="UP000563426">
    <property type="component" value="Unassembled WGS sequence"/>
</dbReference>
<accession>A0A3A8ICY6</accession>
<dbReference type="CDD" id="cd03230">
    <property type="entry name" value="ABC_DR_subfamily_A"/>
    <property type="match status" value="1"/>
</dbReference>
<evidence type="ECO:0000256" key="3">
    <source>
        <dbReference type="ARBA" id="ARBA00022748"/>
    </source>
</evidence>
<dbReference type="InterPro" id="IPR017871">
    <property type="entry name" value="ABC_transporter-like_CS"/>
</dbReference>
<evidence type="ECO:0000313" key="7">
    <source>
        <dbReference type="Proteomes" id="UP000563426"/>
    </source>
</evidence>
<keyword evidence="7" id="KW-1185">Reference proteome</keyword>
<name>A0A3A8ICY6_9BACT</name>
<feature type="domain" description="ABC transporter" evidence="5">
    <location>
        <begin position="12"/>
        <end position="221"/>
    </location>
</feature>
<dbReference type="Gene3D" id="3.40.50.300">
    <property type="entry name" value="P-loop containing nucleotide triphosphate hydrolases"/>
    <property type="match status" value="1"/>
</dbReference>
<comment type="caution">
    <text evidence="6">The sequence shown here is derived from an EMBL/GenBank/DDBJ whole genome shotgun (WGS) entry which is preliminary data.</text>
</comment>
<sequence>MPPLPSGSAPALALHDVSKRYGRRWALARLTYALPAGRSLLLTGHNGSGKTTLLRLVATALGPTAGRVEVLGRDAVLDREAVRRDVALLSHASFLYEDLTAQQNLMVLGRLLGVDAPQDVADALLNKVGLTRRTDSPVRGFSAGMRKRLAIARLLMKAPALALLDEPFGELDPAGIQDMEGVIAELKAGGTTVVLATHLIEQGLSLCEERLHLQDGRAVAA</sequence>
<keyword evidence="3" id="KW-0201">Cytochrome c-type biogenesis</keyword>
<evidence type="ECO:0000256" key="1">
    <source>
        <dbReference type="ARBA" id="ARBA00022448"/>
    </source>
</evidence>
<dbReference type="GO" id="GO:0005524">
    <property type="term" value="F:ATP binding"/>
    <property type="evidence" value="ECO:0007669"/>
    <property type="project" value="UniProtKB-KW"/>
</dbReference>
<evidence type="ECO:0000259" key="5">
    <source>
        <dbReference type="PROSITE" id="PS50893"/>
    </source>
</evidence>
<dbReference type="InterPro" id="IPR003593">
    <property type="entry name" value="AAA+_ATPase"/>
</dbReference>
<dbReference type="RefSeq" id="WP_120524322.1">
    <property type="nucleotide sequence ID" value="NZ_JABFJV010000145.1"/>
</dbReference>
<dbReference type="InterPro" id="IPR027417">
    <property type="entry name" value="P-loop_NTPase"/>
</dbReference>
<dbReference type="PROSITE" id="PS50893">
    <property type="entry name" value="ABC_TRANSPORTER_2"/>
    <property type="match status" value="1"/>
</dbReference>
<evidence type="ECO:0000256" key="2">
    <source>
        <dbReference type="ARBA" id="ARBA00022741"/>
    </source>
</evidence>
<dbReference type="Pfam" id="PF00005">
    <property type="entry name" value="ABC_tran"/>
    <property type="match status" value="1"/>
</dbReference>
<dbReference type="EMBL" id="JABFJV010000145">
    <property type="protein sequence ID" value="NOK36120.1"/>
    <property type="molecule type" value="Genomic_DNA"/>
</dbReference>
<dbReference type="PROSITE" id="PS00211">
    <property type="entry name" value="ABC_TRANSPORTER_1"/>
    <property type="match status" value="1"/>
</dbReference>
<keyword evidence="4 6" id="KW-0067">ATP-binding</keyword>
<dbReference type="InterPro" id="IPR003439">
    <property type="entry name" value="ABC_transporter-like_ATP-bd"/>
</dbReference>
<dbReference type="NCBIfam" id="TIGR01189">
    <property type="entry name" value="ccmA"/>
    <property type="match status" value="1"/>
</dbReference>
<evidence type="ECO:0000256" key="4">
    <source>
        <dbReference type="ARBA" id="ARBA00022840"/>
    </source>
</evidence>
<keyword evidence="1" id="KW-0813">Transport</keyword>
<dbReference type="SMART" id="SM00382">
    <property type="entry name" value="AAA"/>
    <property type="match status" value="1"/>
</dbReference>
<proteinExistence type="predicted"/>
<dbReference type="AlphaFoldDB" id="A0A3A8ICY6"/>
<gene>
    <name evidence="6" type="primary">ccmA</name>
    <name evidence="6" type="ORF">HMI49_23230</name>
</gene>
<keyword evidence="2" id="KW-0547">Nucleotide-binding</keyword>
<evidence type="ECO:0000313" key="6">
    <source>
        <dbReference type="EMBL" id="NOK36120.1"/>
    </source>
</evidence>